<evidence type="ECO:0000256" key="1">
    <source>
        <dbReference type="SAM" id="SignalP"/>
    </source>
</evidence>
<feature type="signal peptide" evidence="1">
    <location>
        <begin position="1"/>
        <end position="20"/>
    </location>
</feature>
<dbReference type="Gene3D" id="1.20.1270.180">
    <property type="match status" value="1"/>
</dbReference>
<proteinExistence type="predicted"/>
<name>A0A1I4CIZ4_9HYPH</name>
<dbReference type="EMBL" id="FOSK01000009">
    <property type="protein sequence ID" value="SFK80046.1"/>
    <property type="molecule type" value="Genomic_DNA"/>
</dbReference>
<accession>A0A1I4CIZ4</accession>
<reference evidence="3 4" key="1">
    <citation type="submission" date="2016-10" db="EMBL/GenBank/DDBJ databases">
        <authorList>
            <person name="Varghese N."/>
            <person name="Submissions S."/>
        </authorList>
    </citation>
    <scope>NUCLEOTIDE SEQUENCE [LARGE SCALE GENOMIC DNA]</scope>
    <source>
        <strain evidence="3 4">DSM 16392</strain>
    </source>
</reference>
<evidence type="ECO:0000259" key="2">
    <source>
        <dbReference type="Pfam" id="PF07007"/>
    </source>
</evidence>
<gene>
    <name evidence="3" type="ORF">SAMN04488518_109135</name>
</gene>
<protein>
    <recommendedName>
        <fullName evidence="2">Lysozyme inhibitor LprI-like N-terminal domain-containing protein</fullName>
    </recommendedName>
</protein>
<dbReference type="Pfam" id="PF07007">
    <property type="entry name" value="LprI"/>
    <property type="match status" value="1"/>
</dbReference>
<organism evidence="3 4">
    <name type="scientific">Pseudovibrio ascidiaceicola</name>
    <dbReference type="NCBI Taxonomy" id="285279"/>
    <lineage>
        <taxon>Bacteria</taxon>
        <taxon>Pseudomonadati</taxon>
        <taxon>Pseudomonadota</taxon>
        <taxon>Alphaproteobacteria</taxon>
        <taxon>Hyphomicrobiales</taxon>
        <taxon>Stappiaceae</taxon>
        <taxon>Pseudovibrio</taxon>
    </lineage>
</organism>
<evidence type="ECO:0000313" key="3">
    <source>
        <dbReference type="EMBL" id="SFK80046.1"/>
    </source>
</evidence>
<feature type="domain" description="Lysozyme inhibitor LprI-like N-terminal" evidence="2">
    <location>
        <begin position="59"/>
        <end position="147"/>
    </location>
</feature>
<keyword evidence="1" id="KW-0732">Signal</keyword>
<dbReference type="RefSeq" id="WP_093521351.1">
    <property type="nucleotide sequence ID" value="NZ_FOSK01000009.1"/>
</dbReference>
<dbReference type="InterPro" id="IPR009739">
    <property type="entry name" value="LprI-like_N"/>
</dbReference>
<keyword evidence="4" id="KW-1185">Reference proteome</keyword>
<evidence type="ECO:0000313" key="4">
    <source>
        <dbReference type="Proteomes" id="UP000199598"/>
    </source>
</evidence>
<comment type="caution">
    <text evidence="3">The sequence shown here is derived from an EMBL/GenBank/DDBJ whole genome shotgun (WGS) entry which is preliminary data.</text>
</comment>
<sequence length="161" mass="18211">MIIRYLVLIAFLCSSGAAVAQGPNTPRPEEIKAFHECLRKGGLVFNDRVQCIGKVFETCAMKLQDQTSMGMRECYSRETALWEKMILNSEKELRRNENKPTKTMLSEAARNWKAFRNNTCNIPYAMNPKGTLAPVLGMECFNRITALWALQLSEFATPLGN</sequence>
<feature type="chain" id="PRO_5047078956" description="Lysozyme inhibitor LprI-like N-terminal domain-containing protein" evidence="1">
    <location>
        <begin position="21"/>
        <end position="161"/>
    </location>
</feature>
<dbReference type="Proteomes" id="UP000199598">
    <property type="component" value="Unassembled WGS sequence"/>
</dbReference>